<dbReference type="EMBL" id="JBCDNA010000001">
    <property type="protein sequence ID" value="MEL4454549.1"/>
    <property type="molecule type" value="Genomic_DNA"/>
</dbReference>
<comment type="caution">
    <text evidence="1">The sequence shown here is derived from an EMBL/GenBank/DDBJ whole genome shotgun (WGS) entry which is preliminary data.</text>
</comment>
<dbReference type="Gene3D" id="3.40.50.1820">
    <property type="entry name" value="alpha/beta hydrolase"/>
    <property type="match status" value="1"/>
</dbReference>
<accession>A0ABU9KWI6</accession>
<sequence length="220" mass="25411">MEDKIHIYFMPGLAASSRIFEFIHVAEDKFELHYLEWLEPANENESLPSYAAKYLKLIEHEQAVLIGVSFGGILVQEISRLIAVRKVIIISSIKSQDEMPKRLKLLRSSGAYKFFPTKQIAKIDDFSKYNFHPNLKKKGELYNKYLSIRNEKYLNWALRNVLFWSNKSIQPGVIHIHGTKDEIFPIKHVKDCISVEDGTHAMIIIKAKKISAIIENILLV</sequence>
<dbReference type="Proteomes" id="UP001474120">
    <property type="component" value="Unassembled WGS sequence"/>
</dbReference>
<name>A0ABU9KWI6_9FLAO</name>
<evidence type="ECO:0000313" key="1">
    <source>
        <dbReference type="EMBL" id="MEL4454549.1"/>
    </source>
</evidence>
<gene>
    <name evidence="1" type="ORF">AABB81_01480</name>
</gene>
<evidence type="ECO:0000313" key="2">
    <source>
        <dbReference type="Proteomes" id="UP001474120"/>
    </source>
</evidence>
<dbReference type="RefSeq" id="WP_342158112.1">
    <property type="nucleotide sequence ID" value="NZ_JBCDNA010000001.1"/>
</dbReference>
<keyword evidence="2" id="KW-1185">Reference proteome</keyword>
<protein>
    <submittedName>
        <fullName evidence="1">Alpha/beta hydrolase</fullName>
    </submittedName>
</protein>
<dbReference type="SUPFAM" id="SSF53474">
    <property type="entry name" value="alpha/beta-Hydrolases"/>
    <property type="match status" value="1"/>
</dbReference>
<proteinExistence type="predicted"/>
<keyword evidence="1" id="KW-0378">Hydrolase</keyword>
<organism evidence="1 2">
    <name type="scientific">Lutimonas vermicola</name>
    <dbReference type="NCBI Taxonomy" id="414288"/>
    <lineage>
        <taxon>Bacteria</taxon>
        <taxon>Pseudomonadati</taxon>
        <taxon>Bacteroidota</taxon>
        <taxon>Flavobacteriia</taxon>
        <taxon>Flavobacteriales</taxon>
        <taxon>Flavobacteriaceae</taxon>
        <taxon>Lutimonas</taxon>
    </lineage>
</organism>
<dbReference type="GO" id="GO:0016787">
    <property type="term" value="F:hydrolase activity"/>
    <property type="evidence" value="ECO:0007669"/>
    <property type="project" value="UniProtKB-KW"/>
</dbReference>
<reference evidence="1 2" key="1">
    <citation type="submission" date="2024-04" db="EMBL/GenBank/DDBJ databases">
        <title>whole genome sequencing of Lutimonas vermicola strain IMCC1616.</title>
        <authorList>
            <person name="Bae S.S."/>
        </authorList>
    </citation>
    <scope>NUCLEOTIDE SEQUENCE [LARGE SCALE GENOMIC DNA]</scope>
    <source>
        <strain evidence="1 2">IMCC1616</strain>
    </source>
</reference>
<dbReference type="InterPro" id="IPR029058">
    <property type="entry name" value="AB_hydrolase_fold"/>
</dbReference>